<reference evidence="1 2" key="1">
    <citation type="journal article" date="2019" name="Sci. Rep.">
        <title>Comparative genomics of chytrid fungi reveal insights into the obligate biotrophic and pathogenic lifestyle of Synchytrium endobioticum.</title>
        <authorList>
            <person name="van de Vossenberg B.T.L.H."/>
            <person name="Warris S."/>
            <person name="Nguyen H.D.T."/>
            <person name="van Gent-Pelzer M.P.E."/>
            <person name="Joly D.L."/>
            <person name="van de Geest H.C."/>
            <person name="Bonants P.J.M."/>
            <person name="Smith D.S."/>
            <person name="Levesque C.A."/>
            <person name="van der Lee T.A.J."/>
        </authorList>
    </citation>
    <scope>NUCLEOTIDE SEQUENCE [LARGE SCALE GENOMIC DNA]</scope>
    <source>
        <strain evidence="1 2">LEV6574</strain>
    </source>
</reference>
<evidence type="ECO:0000313" key="2">
    <source>
        <dbReference type="Proteomes" id="UP000320475"/>
    </source>
</evidence>
<dbReference type="Proteomes" id="UP000320475">
    <property type="component" value="Unassembled WGS sequence"/>
</dbReference>
<sequence length="310" mass="35235">MRATHIHSSSTILRNGYKITTKTYTPEMLLEAFLDNVPYLSRLLPLAPPHANPPDHIDIILDAMECEFKVIVRHKDRESLVNMQFDSPPHLHQDPPTLSRMPFHLVASNYHLLLVLLPYNDTCLVYVLDPTRAAFMPSCPSHSNPYIHFPYLHLAIHNTTTVQNEIDRDCLANLDATFTLDGKVYGAALPHVKVQEDDLSTFTTQMDTSKELLLSLSTKIGIWLPHKRNMLLKHLIDVKRTLEAGVVSARNGRVRKLLNRKRTATAASVLSFSQEYEKIRNTLDMVDQVDSIQKDMKELHALEIMASTNP</sequence>
<name>A0A507CYF2_9FUNG</name>
<comment type="caution">
    <text evidence="1">The sequence shown here is derived from an EMBL/GenBank/DDBJ whole genome shotgun (WGS) entry which is preliminary data.</text>
</comment>
<evidence type="ECO:0000313" key="1">
    <source>
        <dbReference type="EMBL" id="TPX44175.1"/>
    </source>
</evidence>
<organism evidence="1 2">
    <name type="scientific">Synchytrium endobioticum</name>
    <dbReference type="NCBI Taxonomy" id="286115"/>
    <lineage>
        <taxon>Eukaryota</taxon>
        <taxon>Fungi</taxon>
        <taxon>Fungi incertae sedis</taxon>
        <taxon>Chytridiomycota</taxon>
        <taxon>Chytridiomycota incertae sedis</taxon>
        <taxon>Chytridiomycetes</taxon>
        <taxon>Synchytriales</taxon>
        <taxon>Synchytriaceae</taxon>
        <taxon>Synchytrium</taxon>
    </lineage>
</organism>
<proteinExistence type="predicted"/>
<dbReference type="VEuPathDB" id="FungiDB:SeMB42_g06056"/>
<accession>A0A507CYF2</accession>
<gene>
    <name evidence="1" type="ORF">SeLEV6574_g04653</name>
</gene>
<protein>
    <submittedName>
        <fullName evidence="1">Uncharacterized protein</fullName>
    </submittedName>
</protein>
<dbReference type="AlphaFoldDB" id="A0A507CYF2"/>
<dbReference type="EMBL" id="QEAM01000194">
    <property type="protein sequence ID" value="TPX44175.1"/>
    <property type="molecule type" value="Genomic_DNA"/>
</dbReference>